<evidence type="ECO:0000256" key="4">
    <source>
        <dbReference type="SAM" id="Phobius"/>
    </source>
</evidence>
<feature type="transmembrane region" description="Helical" evidence="4">
    <location>
        <begin position="156"/>
        <end position="173"/>
    </location>
</feature>
<dbReference type="PROSITE" id="PS50937">
    <property type="entry name" value="HTH_MERR_2"/>
    <property type="match status" value="1"/>
</dbReference>
<sequence>MTIKDVEQLTGITRQNIRFYEREGLIAPCRNPENQYREYSADDVKTLHQIRLYRKLNVSIEDIRSMEGRTLSLESCMEQCISNTEREMVRMAKIKEVCEELRKQDSEGKAPDIEKALKQIDAYEKSGYQFTDITKDYWSMEVVHEVRNLNRQMIKALFFSFVTVIFCNMLYFSLLKPQWMTMVPAAVIGYTAAWVHWGRKNKAILMKHIHFTHVSSGIYLASAVIGVLFYIIENGSIAVTMAVLPNPALMARSVTGAGYIWHFLILLFRNLFYSIIACILFYDTFKQKSVVSALVLSALLYALTCLNPYTAPGYLLIGICLGLLYEFTDSLAVCMVPVFFEAVSAGILTMLEFRFPNVLPEFLGTRAYLPVMELLPWLLLAILLILILLYAVSRASGKKVDWSQEWDKAWFISAPPAEGATILNQKAFHEIEKERKRSYRLVDGYLAAAVLLSIWYMTSIL</sequence>
<keyword evidence="4" id="KW-1133">Transmembrane helix</keyword>
<dbReference type="RefSeq" id="WP_055652723.1">
    <property type="nucleotide sequence ID" value="NZ_CABIXC010000001.1"/>
</dbReference>
<dbReference type="Pfam" id="PF02517">
    <property type="entry name" value="Rce1-like"/>
    <property type="match status" value="1"/>
</dbReference>
<feature type="domain" description="HTH merR-type" evidence="5">
    <location>
        <begin position="1"/>
        <end position="69"/>
    </location>
</feature>
<feature type="transmembrane region" description="Helical" evidence="4">
    <location>
        <begin position="259"/>
        <end position="282"/>
    </location>
</feature>
<dbReference type="InterPro" id="IPR003675">
    <property type="entry name" value="Rce1/LyrA-like_dom"/>
</dbReference>
<dbReference type="GO" id="GO:0080120">
    <property type="term" value="P:CAAX-box protein maturation"/>
    <property type="evidence" value="ECO:0007669"/>
    <property type="project" value="UniProtKB-ARBA"/>
</dbReference>
<keyword evidence="3" id="KW-0804">Transcription</keyword>
<keyword evidence="1" id="KW-0805">Transcription regulation</keyword>
<evidence type="ECO:0000313" key="7">
    <source>
        <dbReference type="Proteomes" id="UP000095651"/>
    </source>
</evidence>
<keyword evidence="4" id="KW-0812">Transmembrane</keyword>
<feature type="transmembrane region" description="Helical" evidence="4">
    <location>
        <begin position="374"/>
        <end position="392"/>
    </location>
</feature>
<dbReference type="PANTHER" id="PTHR30204:SF94">
    <property type="entry name" value="HEAVY METAL-DEPENDENT TRANSCRIPTIONAL REGULATOR HI_0293-RELATED"/>
    <property type="match status" value="1"/>
</dbReference>
<evidence type="ECO:0000313" key="6">
    <source>
        <dbReference type="EMBL" id="CUN47137.1"/>
    </source>
</evidence>
<dbReference type="CDD" id="cd00592">
    <property type="entry name" value="HTH_MerR-like"/>
    <property type="match status" value="1"/>
</dbReference>
<feature type="transmembrane region" description="Helical" evidence="4">
    <location>
        <begin position="289"/>
        <end position="304"/>
    </location>
</feature>
<organism evidence="6 7">
    <name type="scientific">Hungatella hathewayi</name>
    <dbReference type="NCBI Taxonomy" id="154046"/>
    <lineage>
        <taxon>Bacteria</taxon>
        <taxon>Bacillati</taxon>
        <taxon>Bacillota</taxon>
        <taxon>Clostridia</taxon>
        <taxon>Lachnospirales</taxon>
        <taxon>Lachnospiraceae</taxon>
        <taxon>Hungatella</taxon>
    </lineage>
</organism>
<dbReference type="AlphaFoldDB" id="A0A173X8B5"/>
<feature type="transmembrane region" description="Helical" evidence="4">
    <location>
        <begin position="334"/>
        <end position="354"/>
    </location>
</feature>
<dbReference type="Pfam" id="PF13411">
    <property type="entry name" value="MerR_1"/>
    <property type="match status" value="1"/>
</dbReference>
<dbReference type="GO" id="GO:0003700">
    <property type="term" value="F:DNA-binding transcription factor activity"/>
    <property type="evidence" value="ECO:0007669"/>
    <property type="project" value="InterPro"/>
</dbReference>
<dbReference type="GO" id="GO:0003677">
    <property type="term" value="F:DNA binding"/>
    <property type="evidence" value="ECO:0007669"/>
    <property type="project" value="UniProtKB-KW"/>
</dbReference>
<evidence type="ECO:0000259" key="5">
    <source>
        <dbReference type="PROSITE" id="PS50937"/>
    </source>
</evidence>
<dbReference type="InterPro" id="IPR047057">
    <property type="entry name" value="MerR_fam"/>
</dbReference>
<reference evidence="6 7" key="1">
    <citation type="submission" date="2015-09" db="EMBL/GenBank/DDBJ databases">
        <authorList>
            <consortium name="Pathogen Informatics"/>
        </authorList>
    </citation>
    <scope>NUCLEOTIDE SEQUENCE [LARGE SCALE GENOMIC DNA]</scope>
    <source>
        <strain evidence="6 7">2789STDY5608850</strain>
    </source>
</reference>
<evidence type="ECO:0000256" key="1">
    <source>
        <dbReference type="ARBA" id="ARBA00023015"/>
    </source>
</evidence>
<dbReference type="SMART" id="SM00422">
    <property type="entry name" value="HTH_MERR"/>
    <property type="match status" value="1"/>
</dbReference>
<dbReference type="InterPro" id="IPR000551">
    <property type="entry name" value="MerR-type_HTH_dom"/>
</dbReference>
<evidence type="ECO:0000256" key="3">
    <source>
        <dbReference type="ARBA" id="ARBA00023163"/>
    </source>
</evidence>
<keyword evidence="4" id="KW-0472">Membrane</keyword>
<feature type="transmembrane region" description="Helical" evidence="4">
    <location>
        <begin position="218"/>
        <end position="239"/>
    </location>
</feature>
<keyword evidence="2" id="KW-0238">DNA-binding</keyword>
<gene>
    <name evidence="6" type="primary">cueR_1</name>
    <name evidence="6" type="ORF">ERS852407_00297</name>
</gene>
<dbReference type="Gene3D" id="1.10.1660.10">
    <property type="match status" value="1"/>
</dbReference>
<evidence type="ECO:0000256" key="2">
    <source>
        <dbReference type="ARBA" id="ARBA00023125"/>
    </source>
</evidence>
<accession>A0A173X8B5</accession>
<feature type="transmembrane region" description="Helical" evidence="4">
    <location>
        <begin position="179"/>
        <end position="197"/>
    </location>
</feature>
<dbReference type="InterPro" id="IPR009061">
    <property type="entry name" value="DNA-bd_dom_put_sf"/>
</dbReference>
<dbReference type="Proteomes" id="UP000095651">
    <property type="component" value="Unassembled WGS sequence"/>
</dbReference>
<feature type="transmembrane region" description="Helical" evidence="4">
    <location>
        <begin position="310"/>
        <end position="327"/>
    </location>
</feature>
<feature type="transmembrane region" description="Helical" evidence="4">
    <location>
        <begin position="441"/>
        <end position="458"/>
    </location>
</feature>
<proteinExistence type="predicted"/>
<name>A0A173X8B5_9FIRM</name>
<dbReference type="SUPFAM" id="SSF46955">
    <property type="entry name" value="Putative DNA-binding domain"/>
    <property type="match status" value="1"/>
</dbReference>
<protein>
    <submittedName>
        <fullName evidence="6">MerR family transcriptional regulator</fullName>
    </submittedName>
</protein>
<dbReference type="PANTHER" id="PTHR30204">
    <property type="entry name" value="REDOX-CYCLING DRUG-SENSING TRANSCRIPTIONAL ACTIVATOR SOXR"/>
    <property type="match status" value="1"/>
</dbReference>
<dbReference type="EMBL" id="CYZE01000001">
    <property type="protein sequence ID" value="CUN47137.1"/>
    <property type="molecule type" value="Genomic_DNA"/>
</dbReference>
<dbReference type="GO" id="GO:0004175">
    <property type="term" value="F:endopeptidase activity"/>
    <property type="evidence" value="ECO:0007669"/>
    <property type="project" value="UniProtKB-ARBA"/>
</dbReference>